<evidence type="ECO:0000259" key="11">
    <source>
        <dbReference type="PROSITE" id="PS50928"/>
    </source>
</evidence>
<dbReference type="GO" id="GO:0005886">
    <property type="term" value="C:plasma membrane"/>
    <property type="evidence" value="ECO:0007669"/>
    <property type="project" value="UniProtKB-SubCell"/>
</dbReference>
<evidence type="ECO:0000256" key="2">
    <source>
        <dbReference type="ARBA" id="ARBA00007069"/>
    </source>
</evidence>
<protein>
    <recommendedName>
        <fullName evidence="10">Phosphate transport system permease protein</fullName>
    </recommendedName>
</protein>
<evidence type="ECO:0000256" key="5">
    <source>
        <dbReference type="ARBA" id="ARBA00022592"/>
    </source>
</evidence>
<accession>A0A238VUE0</accession>
<dbReference type="RefSeq" id="WP_089300184.1">
    <property type="nucleotide sequence ID" value="NZ_FZNW01000004.1"/>
</dbReference>
<reference evidence="12 13" key="1">
    <citation type="submission" date="2017-06" db="EMBL/GenBank/DDBJ databases">
        <authorList>
            <person name="Kim H.J."/>
            <person name="Triplett B.A."/>
        </authorList>
    </citation>
    <scope>NUCLEOTIDE SEQUENCE [LARGE SCALE GENOMIC DNA]</scope>
    <source>
        <strain evidence="12 13">DSM 45207</strain>
    </source>
</reference>
<dbReference type="PROSITE" id="PS50928">
    <property type="entry name" value="ABC_TM1"/>
    <property type="match status" value="1"/>
</dbReference>
<dbReference type="InterPro" id="IPR035906">
    <property type="entry name" value="MetI-like_sf"/>
</dbReference>
<dbReference type="GO" id="GO:0006817">
    <property type="term" value="P:phosphate ion transport"/>
    <property type="evidence" value="ECO:0007669"/>
    <property type="project" value="UniProtKB-KW"/>
</dbReference>
<dbReference type="OrthoDB" id="9785113at2"/>
<dbReference type="GO" id="GO:0005315">
    <property type="term" value="F:phosphate transmembrane transporter activity"/>
    <property type="evidence" value="ECO:0007669"/>
    <property type="project" value="InterPro"/>
</dbReference>
<name>A0A238VUE0_9PSEU</name>
<evidence type="ECO:0000313" key="13">
    <source>
        <dbReference type="Proteomes" id="UP000198348"/>
    </source>
</evidence>
<dbReference type="PANTHER" id="PTHR30425">
    <property type="entry name" value="PHOSPHATE TRANSPORT SYSTEM PERMEASE PROTEIN PST"/>
    <property type="match status" value="1"/>
</dbReference>
<evidence type="ECO:0000256" key="3">
    <source>
        <dbReference type="ARBA" id="ARBA00022448"/>
    </source>
</evidence>
<evidence type="ECO:0000256" key="6">
    <source>
        <dbReference type="ARBA" id="ARBA00022692"/>
    </source>
</evidence>
<sequence>MPLSETPSAVARPRLRAGDRVFAGLSTGAGLLILFVLAGVAAFLLVEAWPALTAPPEEVPGGRGVALYVWPLLFGTALSAVFALLIAAPLAVTIALFVTYYAPRALAQGLGYLIDLLAAVPSIIYGLWGFTVLAPATVGPSGWLADNLGFIPLFAGPVSATGRTMLVAILVLAVMILPIITAVVREAFRQVPRLHEEAARALGATQWEMLRMAVLPFGRSAIIGASMLGLGRALGETMAVTIVLSVSGGVTVNLISSGNPSTIAADIALQFPESTGLAVNTLIASGLVLFAVTFAVNMAARTVINRRSEFSGAN</sequence>
<keyword evidence="5 10" id="KW-0592">Phosphate transport</keyword>
<feature type="transmembrane region" description="Helical" evidence="9">
    <location>
        <begin position="21"/>
        <end position="45"/>
    </location>
</feature>
<keyword evidence="4 10" id="KW-1003">Cell membrane</keyword>
<feature type="transmembrane region" description="Helical" evidence="9">
    <location>
        <begin position="277"/>
        <end position="300"/>
    </location>
</feature>
<dbReference type="EMBL" id="FZNW01000004">
    <property type="protein sequence ID" value="SNR37858.1"/>
    <property type="molecule type" value="Genomic_DNA"/>
</dbReference>
<feature type="transmembrane region" description="Helical" evidence="9">
    <location>
        <begin position="65"/>
        <end position="98"/>
    </location>
</feature>
<evidence type="ECO:0000256" key="1">
    <source>
        <dbReference type="ARBA" id="ARBA00004651"/>
    </source>
</evidence>
<dbReference type="AlphaFoldDB" id="A0A238VUE0"/>
<comment type="similarity">
    <text evidence="2 10">Belongs to the binding-protein-dependent transport system permease family. CysTW subfamily.</text>
</comment>
<evidence type="ECO:0000256" key="7">
    <source>
        <dbReference type="ARBA" id="ARBA00022989"/>
    </source>
</evidence>
<dbReference type="SUPFAM" id="SSF161098">
    <property type="entry name" value="MetI-like"/>
    <property type="match status" value="1"/>
</dbReference>
<dbReference type="PANTHER" id="PTHR30425:SF1">
    <property type="entry name" value="PHOSPHATE TRANSPORT SYSTEM PERMEASE PROTEIN PSTC"/>
    <property type="match status" value="1"/>
</dbReference>
<dbReference type="InterPro" id="IPR011864">
    <property type="entry name" value="Phosphate_PstC"/>
</dbReference>
<dbReference type="Gene3D" id="1.10.3720.10">
    <property type="entry name" value="MetI-like"/>
    <property type="match status" value="1"/>
</dbReference>
<proteinExistence type="inferred from homology"/>
<keyword evidence="8 9" id="KW-0472">Membrane</keyword>
<evidence type="ECO:0000256" key="9">
    <source>
        <dbReference type="RuleBase" id="RU363032"/>
    </source>
</evidence>
<evidence type="ECO:0000256" key="4">
    <source>
        <dbReference type="ARBA" id="ARBA00022475"/>
    </source>
</evidence>
<feature type="transmembrane region" description="Helical" evidence="9">
    <location>
        <begin position="165"/>
        <end position="184"/>
    </location>
</feature>
<feature type="domain" description="ABC transmembrane type-1" evidence="11">
    <location>
        <begin position="73"/>
        <end position="300"/>
    </location>
</feature>
<comment type="function">
    <text evidence="10">Part of the binding-protein-dependent transport system for phosphate; probably responsible for the translocation of the substrate across the membrane.</text>
</comment>
<keyword evidence="3 9" id="KW-0813">Transport</keyword>
<keyword evidence="6 9" id="KW-0812">Transmembrane</keyword>
<organism evidence="12 13">
    <name type="scientific">Haloechinothrix alba</name>
    <dbReference type="NCBI Taxonomy" id="664784"/>
    <lineage>
        <taxon>Bacteria</taxon>
        <taxon>Bacillati</taxon>
        <taxon>Actinomycetota</taxon>
        <taxon>Actinomycetes</taxon>
        <taxon>Pseudonocardiales</taxon>
        <taxon>Pseudonocardiaceae</taxon>
        <taxon>Haloechinothrix</taxon>
    </lineage>
</organism>
<gene>
    <name evidence="12" type="ORF">SAMN06265360_10476</name>
</gene>
<dbReference type="Proteomes" id="UP000198348">
    <property type="component" value="Unassembled WGS sequence"/>
</dbReference>
<feature type="transmembrane region" description="Helical" evidence="9">
    <location>
        <begin position="237"/>
        <end position="257"/>
    </location>
</feature>
<evidence type="ECO:0000313" key="12">
    <source>
        <dbReference type="EMBL" id="SNR37858.1"/>
    </source>
</evidence>
<evidence type="ECO:0000256" key="10">
    <source>
        <dbReference type="RuleBase" id="RU363054"/>
    </source>
</evidence>
<keyword evidence="7 9" id="KW-1133">Transmembrane helix</keyword>
<evidence type="ECO:0000256" key="8">
    <source>
        <dbReference type="ARBA" id="ARBA00023136"/>
    </source>
</evidence>
<dbReference type="NCBIfam" id="TIGR02138">
    <property type="entry name" value="phosphate_pstC"/>
    <property type="match status" value="1"/>
</dbReference>
<dbReference type="InterPro" id="IPR000515">
    <property type="entry name" value="MetI-like"/>
</dbReference>
<comment type="subcellular location">
    <subcellularLocation>
        <location evidence="1 9">Cell membrane</location>
        <topology evidence="1 9">Multi-pass membrane protein</topology>
    </subcellularLocation>
</comment>
<feature type="transmembrane region" description="Helical" evidence="9">
    <location>
        <begin position="110"/>
        <end position="134"/>
    </location>
</feature>
<dbReference type="CDD" id="cd06261">
    <property type="entry name" value="TM_PBP2"/>
    <property type="match status" value="1"/>
</dbReference>
<dbReference type="Pfam" id="PF00528">
    <property type="entry name" value="BPD_transp_1"/>
    <property type="match status" value="1"/>
</dbReference>
<dbReference type="InterPro" id="IPR051124">
    <property type="entry name" value="Phosphate_Transport_Permease"/>
</dbReference>
<keyword evidence="13" id="KW-1185">Reference proteome</keyword>